<dbReference type="Gene3D" id="3.40.50.720">
    <property type="entry name" value="NAD(P)-binding Rossmann-like Domain"/>
    <property type="match status" value="1"/>
</dbReference>
<organism evidence="15 16">
    <name type="scientific">Acanthamoeba castellanii (strain ATCC 30010 / Neff)</name>
    <dbReference type="NCBI Taxonomy" id="1257118"/>
    <lineage>
        <taxon>Eukaryota</taxon>
        <taxon>Amoebozoa</taxon>
        <taxon>Discosea</taxon>
        <taxon>Longamoebia</taxon>
        <taxon>Centramoebida</taxon>
        <taxon>Acanthamoebidae</taxon>
        <taxon>Acanthamoeba</taxon>
    </lineage>
</organism>
<evidence type="ECO:0000313" key="15">
    <source>
        <dbReference type="EMBL" id="ELR13116.1"/>
    </source>
</evidence>
<dbReference type="STRING" id="1257118.L8GLQ5"/>
<evidence type="ECO:0000256" key="4">
    <source>
        <dbReference type="ARBA" id="ARBA00022857"/>
    </source>
</evidence>
<evidence type="ECO:0000256" key="6">
    <source>
        <dbReference type="ARBA" id="ARBA00023002"/>
    </source>
</evidence>
<keyword evidence="3 13" id="KW-0812">Transmembrane</keyword>
<dbReference type="SUPFAM" id="SSF51735">
    <property type="entry name" value="NAD(P)-binding Rossmann-fold domains"/>
    <property type="match status" value="1"/>
</dbReference>
<dbReference type="GO" id="GO:0016020">
    <property type="term" value="C:membrane"/>
    <property type="evidence" value="ECO:0007669"/>
    <property type="project" value="UniProtKB-SubCell"/>
</dbReference>
<evidence type="ECO:0000256" key="7">
    <source>
        <dbReference type="ARBA" id="ARBA00023098"/>
    </source>
</evidence>
<dbReference type="PRINTS" id="PR00081">
    <property type="entry name" value="GDHRDH"/>
</dbReference>
<comment type="function">
    <text evidence="9">Catalyzes the reduction of all-trans-retinal to all-trans-retinol in the presence of NADPH.</text>
</comment>
<evidence type="ECO:0000256" key="13">
    <source>
        <dbReference type="SAM" id="Phobius"/>
    </source>
</evidence>
<evidence type="ECO:0000256" key="12">
    <source>
        <dbReference type="RuleBase" id="RU000363"/>
    </source>
</evidence>
<feature type="domain" description="Ketoreductase" evidence="14">
    <location>
        <begin position="67"/>
        <end position="255"/>
    </location>
</feature>
<evidence type="ECO:0000313" key="16">
    <source>
        <dbReference type="Proteomes" id="UP000011083"/>
    </source>
</evidence>
<evidence type="ECO:0000256" key="10">
    <source>
        <dbReference type="ARBA" id="ARBA00068717"/>
    </source>
</evidence>
<dbReference type="InterPro" id="IPR057326">
    <property type="entry name" value="KR_dom"/>
</dbReference>
<dbReference type="InterPro" id="IPR036291">
    <property type="entry name" value="NAD(P)-bd_dom_sf"/>
</dbReference>
<dbReference type="InterPro" id="IPR020904">
    <property type="entry name" value="Sc_DH/Rdtase_CS"/>
</dbReference>
<dbReference type="RefSeq" id="XP_004335129.1">
    <property type="nucleotide sequence ID" value="XM_004335081.1"/>
</dbReference>
<comment type="subcellular location">
    <subcellularLocation>
        <location evidence="1">Membrane</location>
        <topology evidence="1">Multi-pass membrane protein</topology>
    </subcellularLocation>
</comment>
<evidence type="ECO:0000256" key="5">
    <source>
        <dbReference type="ARBA" id="ARBA00022989"/>
    </source>
</evidence>
<feature type="transmembrane region" description="Helical" evidence="13">
    <location>
        <begin position="292"/>
        <end position="309"/>
    </location>
</feature>
<dbReference type="OrthoDB" id="17372at2759"/>
<dbReference type="VEuPathDB" id="AmoebaDB:ACA1_098130"/>
<keyword evidence="6" id="KW-0560">Oxidoreductase</keyword>
<feature type="transmembrane region" description="Helical" evidence="13">
    <location>
        <begin position="29"/>
        <end position="51"/>
    </location>
</feature>
<keyword evidence="8 13" id="KW-0472">Membrane</keyword>
<dbReference type="GO" id="GO:0052650">
    <property type="term" value="F:all-trans-retinol dehydrogenase (NADP+) activity"/>
    <property type="evidence" value="ECO:0007669"/>
    <property type="project" value="UniProtKB-ARBA"/>
</dbReference>
<dbReference type="AlphaFoldDB" id="L8GLQ5"/>
<dbReference type="PROSITE" id="PS00061">
    <property type="entry name" value="ADH_SHORT"/>
    <property type="match status" value="1"/>
</dbReference>
<proteinExistence type="inferred from homology"/>
<evidence type="ECO:0000256" key="11">
    <source>
        <dbReference type="ARBA" id="ARBA00082544"/>
    </source>
</evidence>
<protein>
    <recommendedName>
        <fullName evidence="10">Short-chain dehydrogenase/reductase 3</fullName>
    </recommendedName>
    <alternativeName>
        <fullName evidence="11">Retinal short-chain dehydrogenase/reductase 1</fullName>
    </alternativeName>
</protein>
<keyword evidence="5 13" id="KW-1133">Transmembrane helix</keyword>
<dbReference type="PRINTS" id="PR00080">
    <property type="entry name" value="SDRFAMILY"/>
</dbReference>
<dbReference type="EMBL" id="KB008103">
    <property type="protein sequence ID" value="ELR13116.1"/>
    <property type="molecule type" value="Genomic_DNA"/>
</dbReference>
<evidence type="ECO:0000256" key="8">
    <source>
        <dbReference type="ARBA" id="ARBA00023136"/>
    </source>
</evidence>
<dbReference type="CDD" id="cd05339">
    <property type="entry name" value="17beta-HSDXI-like_SDR_c"/>
    <property type="match status" value="1"/>
</dbReference>
<evidence type="ECO:0000256" key="2">
    <source>
        <dbReference type="ARBA" id="ARBA00006484"/>
    </source>
</evidence>
<keyword evidence="4" id="KW-0521">NADP</keyword>
<evidence type="ECO:0000256" key="3">
    <source>
        <dbReference type="ARBA" id="ARBA00022692"/>
    </source>
</evidence>
<accession>L8GLQ5</accession>
<evidence type="ECO:0000259" key="14">
    <source>
        <dbReference type="SMART" id="SM00822"/>
    </source>
</evidence>
<name>L8GLQ5_ACACF</name>
<dbReference type="Proteomes" id="UP000011083">
    <property type="component" value="Unassembled WGS sequence"/>
</dbReference>
<dbReference type="SMART" id="SM00822">
    <property type="entry name" value="PKS_KR"/>
    <property type="match status" value="1"/>
</dbReference>
<reference evidence="15 16" key="1">
    <citation type="journal article" date="2013" name="Genome Biol.">
        <title>Genome of Acanthamoeba castellanii highlights extensive lateral gene transfer and early evolution of tyrosine kinase signaling.</title>
        <authorList>
            <person name="Clarke M."/>
            <person name="Lohan A.J."/>
            <person name="Liu B."/>
            <person name="Lagkouvardos I."/>
            <person name="Roy S."/>
            <person name="Zafar N."/>
            <person name="Bertelli C."/>
            <person name="Schilde C."/>
            <person name="Kianianmomeni A."/>
            <person name="Burglin T.R."/>
            <person name="Frech C."/>
            <person name="Turcotte B."/>
            <person name="Kopec K.O."/>
            <person name="Synnott J.M."/>
            <person name="Choo C."/>
            <person name="Paponov I."/>
            <person name="Finkler A."/>
            <person name="Soon Heng Tan C."/>
            <person name="Hutchins A.P."/>
            <person name="Weinmeier T."/>
            <person name="Rattei T."/>
            <person name="Chu J.S."/>
            <person name="Gimenez G."/>
            <person name="Irimia M."/>
            <person name="Rigden D.J."/>
            <person name="Fitzpatrick D.A."/>
            <person name="Lorenzo-Morales J."/>
            <person name="Bateman A."/>
            <person name="Chiu C.H."/>
            <person name="Tang P."/>
            <person name="Hegemann P."/>
            <person name="Fromm H."/>
            <person name="Raoult D."/>
            <person name="Greub G."/>
            <person name="Miranda-Saavedra D."/>
            <person name="Chen N."/>
            <person name="Nash P."/>
            <person name="Ginger M.L."/>
            <person name="Horn M."/>
            <person name="Schaap P."/>
            <person name="Caler L."/>
            <person name="Loftus B."/>
        </authorList>
    </citation>
    <scope>NUCLEOTIDE SEQUENCE [LARGE SCALE GENOMIC DNA]</scope>
    <source>
        <strain evidence="15 16">Neff</strain>
    </source>
</reference>
<dbReference type="PANTHER" id="PTHR24322">
    <property type="entry name" value="PKSB"/>
    <property type="match status" value="1"/>
</dbReference>
<comment type="similarity">
    <text evidence="2 12">Belongs to the short-chain dehydrogenases/reductases (SDR) family.</text>
</comment>
<gene>
    <name evidence="15" type="ORF">ACA1_098130</name>
</gene>
<dbReference type="OMA" id="NWYAVLP"/>
<dbReference type="KEGG" id="acan:ACA1_098130"/>
<evidence type="ECO:0000256" key="9">
    <source>
        <dbReference type="ARBA" id="ARBA00059620"/>
    </source>
</evidence>
<evidence type="ECO:0000256" key="1">
    <source>
        <dbReference type="ARBA" id="ARBA00004141"/>
    </source>
</evidence>
<dbReference type="FunFam" id="3.40.50.720:FF:000131">
    <property type="entry name" value="Short-chain dehydrogenase/reductase 3"/>
    <property type="match status" value="1"/>
</dbReference>
<dbReference type="Pfam" id="PF00106">
    <property type="entry name" value="adh_short"/>
    <property type="match status" value="1"/>
</dbReference>
<sequence length="333" mass="37506">MGWDWKTAAQQATTAERWWRTTLAPATRWWVQLVLVLALVGLALVGLAMLLRWVRVRWRMRTQLKGRVVLVTGGANGLGRQLARQLHALDAIVVLWDIDGDALRSAEEELKERVHTYLVDLTNRRSIYEVAKEVMKDVGPPDVLINNAGVVSGKPILETTDDEVLQTMAVNALAPFWTVKAFLPSMKERKSGHIVNIGSVLGIFGGAQLTDYSASKFAVFGFTECLRMELKSEGSPICTTLICPFHIDTGMFAGVTVPWYSRILFPVLKQGWVARKVVEAILMRDEVVLLRYQFWLVFLLRVLVPPWLVDRLGRVLGSYYGMKSFVGHAKKRT</sequence>
<keyword evidence="7" id="KW-0443">Lipid metabolism</keyword>
<dbReference type="PANTHER" id="PTHR24322:SF736">
    <property type="entry name" value="RETINOL DEHYDROGENASE 10"/>
    <property type="match status" value="1"/>
</dbReference>
<dbReference type="GeneID" id="14913264"/>
<keyword evidence="16" id="KW-1185">Reference proteome</keyword>
<dbReference type="InterPro" id="IPR002347">
    <property type="entry name" value="SDR_fam"/>
</dbReference>